<dbReference type="EMBL" id="JAACFV010000084">
    <property type="protein sequence ID" value="KAF7506579.1"/>
    <property type="molecule type" value="Genomic_DNA"/>
</dbReference>
<accession>A0A8H7AEG8</accession>
<dbReference type="InterPro" id="IPR049892">
    <property type="entry name" value="AA9"/>
</dbReference>
<evidence type="ECO:0000313" key="7">
    <source>
        <dbReference type="EMBL" id="KAF7506579.1"/>
    </source>
</evidence>
<evidence type="ECO:0000256" key="4">
    <source>
        <dbReference type="ARBA" id="ARBA00023157"/>
    </source>
</evidence>
<proteinExistence type="predicted"/>
<keyword evidence="3" id="KW-0964">Secreted</keyword>
<keyword evidence="4" id="KW-1015">Disulfide bond</keyword>
<evidence type="ECO:0000256" key="1">
    <source>
        <dbReference type="ARBA" id="ARBA00001973"/>
    </source>
</evidence>
<keyword evidence="5" id="KW-0732">Signal</keyword>
<evidence type="ECO:0000256" key="2">
    <source>
        <dbReference type="ARBA" id="ARBA00004613"/>
    </source>
</evidence>
<dbReference type="AlphaFoldDB" id="A0A8H7AEG8"/>
<dbReference type="GO" id="GO:0005576">
    <property type="term" value="C:extracellular region"/>
    <property type="evidence" value="ECO:0007669"/>
    <property type="project" value="UniProtKB-SubCell"/>
</dbReference>
<dbReference type="Proteomes" id="UP000606974">
    <property type="component" value="Unassembled WGS sequence"/>
</dbReference>
<feature type="domain" description="Auxiliary Activity family 9 catalytic" evidence="6">
    <location>
        <begin position="29"/>
        <end position="245"/>
    </location>
</feature>
<evidence type="ECO:0000313" key="8">
    <source>
        <dbReference type="Proteomes" id="UP000606974"/>
    </source>
</evidence>
<dbReference type="PANTHER" id="PTHR33353:SF34">
    <property type="entry name" value="ENDO-BETA-1,4-GLUCANASE D"/>
    <property type="match status" value="1"/>
</dbReference>
<comment type="subcellular location">
    <subcellularLocation>
        <location evidence="2">Secreted</location>
    </subcellularLocation>
</comment>
<evidence type="ECO:0000256" key="5">
    <source>
        <dbReference type="SAM" id="SignalP"/>
    </source>
</evidence>
<dbReference type="InterPro" id="IPR005103">
    <property type="entry name" value="AA9_LPMO"/>
</dbReference>
<evidence type="ECO:0000256" key="3">
    <source>
        <dbReference type="ARBA" id="ARBA00022525"/>
    </source>
</evidence>
<gene>
    <name evidence="7" type="ORF">GJ744_011616</name>
</gene>
<dbReference type="Gene3D" id="2.70.50.70">
    <property type="match status" value="1"/>
</dbReference>
<dbReference type="PANTHER" id="PTHR33353">
    <property type="entry name" value="PUTATIVE (AFU_ORTHOLOGUE AFUA_1G12560)-RELATED"/>
    <property type="match status" value="1"/>
</dbReference>
<dbReference type="CDD" id="cd21175">
    <property type="entry name" value="LPMO_AA9"/>
    <property type="match status" value="1"/>
</dbReference>
<name>A0A8H7AEG8_9EURO</name>
<feature type="chain" id="PRO_5034673227" description="Auxiliary Activity family 9 catalytic domain-containing protein" evidence="5">
    <location>
        <begin position="29"/>
        <end position="295"/>
    </location>
</feature>
<comment type="caution">
    <text evidence="7">The sequence shown here is derived from an EMBL/GenBank/DDBJ whole genome shotgun (WGS) entry which is preliminary data.</text>
</comment>
<evidence type="ECO:0000259" key="6">
    <source>
        <dbReference type="Pfam" id="PF03443"/>
    </source>
</evidence>
<reference evidence="7" key="1">
    <citation type="submission" date="2020-02" db="EMBL/GenBank/DDBJ databases">
        <authorList>
            <person name="Palmer J.M."/>
        </authorList>
    </citation>
    <scope>NUCLEOTIDE SEQUENCE</scope>
    <source>
        <strain evidence="7">EPUS1.4</strain>
        <tissue evidence="7">Thallus</tissue>
    </source>
</reference>
<comment type="cofactor">
    <cofactor evidence="1">
        <name>Cu(2+)</name>
        <dbReference type="ChEBI" id="CHEBI:29036"/>
    </cofactor>
</comment>
<organism evidence="7 8">
    <name type="scientific">Endocarpon pusillum</name>
    <dbReference type="NCBI Taxonomy" id="364733"/>
    <lineage>
        <taxon>Eukaryota</taxon>
        <taxon>Fungi</taxon>
        <taxon>Dikarya</taxon>
        <taxon>Ascomycota</taxon>
        <taxon>Pezizomycotina</taxon>
        <taxon>Eurotiomycetes</taxon>
        <taxon>Chaetothyriomycetidae</taxon>
        <taxon>Verrucariales</taxon>
        <taxon>Verrucariaceae</taxon>
        <taxon>Endocarpon</taxon>
    </lineage>
</organism>
<dbReference type="Pfam" id="PF03443">
    <property type="entry name" value="AA9"/>
    <property type="match status" value="1"/>
</dbReference>
<sequence>MSLSAKSLITSISLSLSLLSALPSLVSAHAHVTNINIHGQDFPGYPSDNPGGAPASSIAWTVNVPDNTFVRDYSNPDIICHKQAVPGKSSATVEAGGSVEFQWTAWPTHQGPVVDYMAECPGKCEEVDKTQLKWFKVAEQGLMSTTGCNVKGNTGCWALDKLIQAGNKWSVQVPSGLKAGNYVMRHEVINLDFPGQSQNYPACVNLVVTGGGSSVPNGVVGTSLYTGQEKGLNFIIYDMKSDATYPIPGPPVATMDGGSGGTYGSDVAASISNETTSAGAVSECSSGKLARKWVA</sequence>
<keyword evidence="8" id="KW-1185">Reference proteome</keyword>
<dbReference type="OrthoDB" id="4849160at2759"/>
<feature type="signal peptide" evidence="5">
    <location>
        <begin position="1"/>
        <end position="28"/>
    </location>
</feature>
<protein>
    <recommendedName>
        <fullName evidence="6">Auxiliary Activity family 9 catalytic domain-containing protein</fullName>
    </recommendedName>
</protein>